<dbReference type="EMBL" id="FOES01000008">
    <property type="protein sequence ID" value="SEQ19392.1"/>
    <property type="molecule type" value="Genomic_DNA"/>
</dbReference>
<dbReference type="PANTHER" id="PTHR10806">
    <property type="entry name" value="SIGNAL PEPTIDASE COMPLEX CATALYTIC SUBUNIT SEC11"/>
    <property type="match status" value="1"/>
</dbReference>
<dbReference type="NCBIfam" id="NF046067">
    <property type="entry name" value="SigPepSipWBacil"/>
    <property type="match status" value="1"/>
</dbReference>
<name>A0A1H9E1C4_9BACI</name>
<dbReference type="AlphaFoldDB" id="A0A1H9E1C4"/>
<dbReference type="PRINTS" id="PR00728">
    <property type="entry name" value="SIGNALPTASE"/>
</dbReference>
<dbReference type="GO" id="GO:0006465">
    <property type="term" value="P:signal peptide processing"/>
    <property type="evidence" value="ECO:0007669"/>
    <property type="project" value="UniProtKB-UniRule"/>
</dbReference>
<proteinExistence type="predicted"/>
<dbReference type="Proteomes" id="UP000199427">
    <property type="component" value="Unassembled WGS sequence"/>
</dbReference>
<dbReference type="STRING" id="571933.SAMN05216362_10830"/>
<evidence type="ECO:0000256" key="4">
    <source>
        <dbReference type="ARBA" id="ARBA00023136"/>
    </source>
</evidence>
<dbReference type="InterPro" id="IPR019533">
    <property type="entry name" value="Peptidase_S26"/>
</dbReference>
<dbReference type="CDD" id="cd06530">
    <property type="entry name" value="S26_SPase_I"/>
    <property type="match status" value="1"/>
</dbReference>
<keyword evidence="3 6" id="KW-1133">Transmembrane helix</keyword>
<organism evidence="7 8">
    <name type="scientific">Piscibacillus halophilus</name>
    <dbReference type="NCBI Taxonomy" id="571933"/>
    <lineage>
        <taxon>Bacteria</taxon>
        <taxon>Bacillati</taxon>
        <taxon>Bacillota</taxon>
        <taxon>Bacilli</taxon>
        <taxon>Bacillales</taxon>
        <taxon>Bacillaceae</taxon>
        <taxon>Piscibacillus</taxon>
    </lineage>
</organism>
<gene>
    <name evidence="7" type="ORF">SAMN05216362_10830</name>
</gene>
<keyword evidence="8" id="KW-1185">Reference proteome</keyword>
<dbReference type="InterPro" id="IPR036286">
    <property type="entry name" value="LexA/Signal_pep-like_sf"/>
</dbReference>
<evidence type="ECO:0000256" key="5">
    <source>
        <dbReference type="NCBIfam" id="TIGR02228"/>
    </source>
</evidence>
<feature type="transmembrane region" description="Helical" evidence="6">
    <location>
        <begin position="16"/>
        <end position="39"/>
    </location>
</feature>
<sequence length="202" mass="22295">MKRLNKYLNLKTAKKVFSGVVSVILAITLIIMLFTVITVKASGGEPEVFGYQIKTVLSGSMEPEFKTGSIIAVKPGGDMTRFKDGDVITFMEEDRLITHRVIEVVHSGENVMYRTKGDNNDAPDRNLVLSDNVVAEYKGFTIPYVGYIASFAQSKEGGALLLILPGLLLLGYAGYSIWQGLSQLENRKEKSNKTEKVKEDPV</sequence>
<dbReference type="RefSeq" id="WP_091773099.1">
    <property type="nucleotide sequence ID" value="NZ_CAESCL010000002.1"/>
</dbReference>
<keyword evidence="4 6" id="KW-0472">Membrane</keyword>
<dbReference type="NCBIfam" id="TIGR02228">
    <property type="entry name" value="sigpep_I_arch"/>
    <property type="match status" value="1"/>
</dbReference>
<evidence type="ECO:0000313" key="7">
    <source>
        <dbReference type="EMBL" id="SEQ19392.1"/>
    </source>
</evidence>
<evidence type="ECO:0000256" key="1">
    <source>
        <dbReference type="ARBA" id="ARBA00004370"/>
    </source>
</evidence>
<evidence type="ECO:0000313" key="8">
    <source>
        <dbReference type="Proteomes" id="UP000199427"/>
    </source>
</evidence>
<dbReference type="GO" id="GO:0009003">
    <property type="term" value="F:signal peptidase activity"/>
    <property type="evidence" value="ECO:0007669"/>
    <property type="project" value="UniProtKB-EC"/>
</dbReference>
<evidence type="ECO:0000256" key="2">
    <source>
        <dbReference type="ARBA" id="ARBA00022692"/>
    </source>
</evidence>
<evidence type="ECO:0000256" key="3">
    <source>
        <dbReference type="ARBA" id="ARBA00022989"/>
    </source>
</evidence>
<protein>
    <recommendedName>
        <fullName evidence="5">Signal peptidase I</fullName>
        <ecNumber evidence="5">3.4.21.89</ecNumber>
    </recommendedName>
</protein>
<evidence type="ECO:0000256" key="6">
    <source>
        <dbReference type="SAM" id="Phobius"/>
    </source>
</evidence>
<dbReference type="GO" id="GO:0016020">
    <property type="term" value="C:membrane"/>
    <property type="evidence" value="ECO:0007669"/>
    <property type="project" value="UniProtKB-SubCell"/>
</dbReference>
<reference evidence="7 8" key="1">
    <citation type="submission" date="2016-10" db="EMBL/GenBank/DDBJ databases">
        <authorList>
            <person name="de Groot N.N."/>
        </authorList>
    </citation>
    <scope>NUCLEOTIDE SEQUENCE [LARGE SCALE GENOMIC DNA]</scope>
    <source>
        <strain evidence="7 8">DSM 21633</strain>
    </source>
</reference>
<dbReference type="SUPFAM" id="SSF51306">
    <property type="entry name" value="LexA/Signal peptidase"/>
    <property type="match status" value="1"/>
</dbReference>
<dbReference type="PANTHER" id="PTHR10806:SF6">
    <property type="entry name" value="SIGNAL PEPTIDASE COMPLEX CATALYTIC SUBUNIT SEC11"/>
    <property type="match status" value="1"/>
</dbReference>
<accession>A0A1H9E1C4</accession>
<dbReference type="GO" id="GO:0004252">
    <property type="term" value="F:serine-type endopeptidase activity"/>
    <property type="evidence" value="ECO:0007669"/>
    <property type="project" value="UniProtKB-UniRule"/>
</dbReference>
<comment type="subcellular location">
    <subcellularLocation>
        <location evidence="1">Membrane</location>
    </subcellularLocation>
</comment>
<keyword evidence="2 6" id="KW-0812">Transmembrane</keyword>
<dbReference type="OrthoDB" id="2243765at2"/>
<feature type="transmembrane region" description="Helical" evidence="6">
    <location>
        <begin position="159"/>
        <end position="178"/>
    </location>
</feature>
<dbReference type="InterPro" id="IPR001733">
    <property type="entry name" value="Peptidase_S26B"/>
</dbReference>
<dbReference type="EC" id="3.4.21.89" evidence="5"/>